<keyword evidence="5 14" id="KW-0812">Transmembrane</keyword>
<dbReference type="InterPro" id="IPR038377">
    <property type="entry name" value="Na/Glc_symporter_sf"/>
</dbReference>
<evidence type="ECO:0000256" key="10">
    <source>
        <dbReference type="ARBA" id="ARBA00023136"/>
    </source>
</evidence>
<evidence type="ECO:0000256" key="3">
    <source>
        <dbReference type="ARBA" id="ARBA00022448"/>
    </source>
</evidence>
<protein>
    <submittedName>
        <fullName evidence="15">Uncharacterized protein</fullName>
    </submittedName>
</protein>
<evidence type="ECO:0000313" key="16">
    <source>
        <dbReference type="Proteomes" id="UP001500604"/>
    </source>
</evidence>
<dbReference type="PANTHER" id="PTHR48086">
    <property type="entry name" value="SODIUM/PROLINE SYMPORTER-RELATED"/>
    <property type="match status" value="1"/>
</dbReference>
<feature type="transmembrane region" description="Helical" evidence="14">
    <location>
        <begin position="67"/>
        <end position="92"/>
    </location>
</feature>
<dbReference type="InterPro" id="IPR001734">
    <property type="entry name" value="Na/solute_symporter"/>
</dbReference>
<evidence type="ECO:0000256" key="6">
    <source>
        <dbReference type="ARBA" id="ARBA00022847"/>
    </source>
</evidence>
<keyword evidence="7 14" id="KW-1133">Transmembrane helix</keyword>
<gene>
    <name evidence="15" type="ORF">GCM10023116_24070</name>
</gene>
<comment type="subcellular location">
    <subcellularLocation>
        <location evidence="1">Cell membrane</location>
        <topology evidence="1">Multi-pass membrane protein</topology>
    </subcellularLocation>
</comment>
<dbReference type="EMBL" id="BAABFL010000364">
    <property type="protein sequence ID" value="GAA4650124.1"/>
    <property type="molecule type" value="Genomic_DNA"/>
</dbReference>
<comment type="catalytic activity">
    <reaction evidence="12">
        <text>L-proline(in) + Na(+)(in) = L-proline(out) + Na(+)(out)</text>
        <dbReference type="Rhea" id="RHEA:28967"/>
        <dbReference type="ChEBI" id="CHEBI:29101"/>
        <dbReference type="ChEBI" id="CHEBI:60039"/>
    </reaction>
</comment>
<evidence type="ECO:0000313" key="15">
    <source>
        <dbReference type="EMBL" id="GAA4650124.1"/>
    </source>
</evidence>
<dbReference type="InterPro" id="IPR050277">
    <property type="entry name" value="Sodium:Solute_Symporter"/>
</dbReference>
<evidence type="ECO:0000256" key="7">
    <source>
        <dbReference type="ARBA" id="ARBA00022989"/>
    </source>
</evidence>
<keyword evidence="9" id="KW-0406">Ion transport</keyword>
<name>A0ABP8V292_9GAMM</name>
<dbReference type="PROSITE" id="PS50283">
    <property type="entry name" value="NA_SOLUT_SYMP_3"/>
    <property type="match status" value="1"/>
</dbReference>
<keyword evidence="16" id="KW-1185">Reference proteome</keyword>
<keyword evidence="4" id="KW-1003">Cell membrane</keyword>
<evidence type="ECO:0000256" key="8">
    <source>
        <dbReference type="ARBA" id="ARBA00023053"/>
    </source>
</evidence>
<feature type="transmembrane region" description="Helical" evidence="14">
    <location>
        <begin position="25"/>
        <end position="47"/>
    </location>
</feature>
<keyword evidence="3" id="KW-0813">Transport</keyword>
<evidence type="ECO:0000256" key="2">
    <source>
        <dbReference type="ARBA" id="ARBA00006434"/>
    </source>
</evidence>
<evidence type="ECO:0000256" key="1">
    <source>
        <dbReference type="ARBA" id="ARBA00004651"/>
    </source>
</evidence>
<evidence type="ECO:0000256" key="14">
    <source>
        <dbReference type="SAM" id="Phobius"/>
    </source>
</evidence>
<dbReference type="Proteomes" id="UP001500604">
    <property type="component" value="Unassembled WGS sequence"/>
</dbReference>
<proteinExistence type="inferred from homology"/>
<organism evidence="15 16">
    <name type="scientific">Kistimonas scapharcae</name>
    <dbReference type="NCBI Taxonomy" id="1036133"/>
    <lineage>
        <taxon>Bacteria</taxon>
        <taxon>Pseudomonadati</taxon>
        <taxon>Pseudomonadota</taxon>
        <taxon>Gammaproteobacteria</taxon>
        <taxon>Oceanospirillales</taxon>
        <taxon>Endozoicomonadaceae</taxon>
        <taxon>Kistimonas</taxon>
    </lineage>
</organism>
<sequence length="280" mass="30294">MAGIHHLGGYDIFIRQLHAEQIIGLADQGAIGVLSLFLSFAVGDFMIPPMVQRVMMARSHYQAALSFSFACVLVALVAIGAGFLGLLASVVNPDTSVQSAINELLVLVLPGCLVSIAVCAILASIMSTADSFLNTAAIAAVRDALPLFIKKYQQTELQQIMLMRMAVLTIGVLAMLFSLYKGDLLTIMLYAFNFWGPTVVIPLLGALFYQKLPSWLFFVPAGIGLSTALVWDYLALQHQFYLSGLIAGMLACGVVYSVMLVIIMRCTPCQLIPMQGESYD</sequence>
<evidence type="ECO:0000256" key="12">
    <source>
        <dbReference type="ARBA" id="ARBA00033708"/>
    </source>
</evidence>
<reference evidence="16" key="1">
    <citation type="journal article" date="2019" name="Int. J. Syst. Evol. Microbiol.">
        <title>The Global Catalogue of Microorganisms (GCM) 10K type strain sequencing project: providing services to taxonomists for standard genome sequencing and annotation.</title>
        <authorList>
            <consortium name="The Broad Institute Genomics Platform"/>
            <consortium name="The Broad Institute Genome Sequencing Center for Infectious Disease"/>
            <person name="Wu L."/>
            <person name="Ma J."/>
        </authorList>
    </citation>
    <scope>NUCLEOTIDE SEQUENCE [LARGE SCALE GENOMIC DNA]</scope>
    <source>
        <strain evidence="16">JCM 17805</strain>
    </source>
</reference>
<feature type="transmembrane region" description="Helical" evidence="14">
    <location>
        <begin position="161"/>
        <end position="181"/>
    </location>
</feature>
<comment type="similarity">
    <text evidence="2 13">Belongs to the sodium:solute symporter (SSF) (TC 2.A.21) family.</text>
</comment>
<evidence type="ECO:0000256" key="9">
    <source>
        <dbReference type="ARBA" id="ARBA00023065"/>
    </source>
</evidence>
<keyword evidence="11" id="KW-0739">Sodium transport</keyword>
<feature type="transmembrane region" description="Helical" evidence="14">
    <location>
        <begin position="215"/>
        <end position="234"/>
    </location>
</feature>
<keyword evidence="10 14" id="KW-0472">Membrane</keyword>
<evidence type="ECO:0000256" key="11">
    <source>
        <dbReference type="ARBA" id="ARBA00023201"/>
    </source>
</evidence>
<dbReference type="Pfam" id="PF00474">
    <property type="entry name" value="SSF"/>
    <property type="match status" value="1"/>
</dbReference>
<keyword evidence="8" id="KW-0915">Sodium</keyword>
<evidence type="ECO:0000256" key="5">
    <source>
        <dbReference type="ARBA" id="ARBA00022692"/>
    </source>
</evidence>
<dbReference type="PANTHER" id="PTHR48086:SF3">
    <property type="entry name" value="SODIUM_PROLINE SYMPORTER"/>
    <property type="match status" value="1"/>
</dbReference>
<feature type="transmembrane region" description="Helical" evidence="14">
    <location>
        <begin position="104"/>
        <end position="126"/>
    </location>
</feature>
<comment type="caution">
    <text evidence="15">The sequence shown here is derived from an EMBL/GenBank/DDBJ whole genome shotgun (WGS) entry which is preliminary data.</text>
</comment>
<evidence type="ECO:0000256" key="13">
    <source>
        <dbReference type="RuleBase" id="RU362091"/>
    </source>
</evidence>
<dbReference type="Gene3D" id="1.20.1730.10">
    <property type="entry name" value="Sodium/glucose cotransporter"/>
    <property type="match status" value="1"/>
</dbReference>
<keyword evidence="6" id="KW-0769">Symport</keyword>
<feature type="transmembrane region" description="Helical" evidence="14">
    <location>
        <begin position="240"/>
        <end position="264"/>
    </location>
</feature>
<feature type="transmembrane region" description="Helical" evidence="14">
    <location>
        <begin position="187"/>
        <end position="208"/>
    </location>
</feature>
<evidence type="ECO:0000256" key="4">
    <source>
        <dbReference type="ARBA" id="ARBA00022475"/>
    </source>
</evidence>
<accession>A0ABP8V292</accession>